<dbReference type="SUPFAM" id="SSF46785">
    <property type="entry name" value="Winged helix' DNA-binding domain"/>
    <property type="match status" value="1"/>
</dbReference>
<comment type="caution">
    <text evidence="6">The sequence shown here is derived from an EMBL/GenBank/DDBJ whole genome shotgun (WGS) entry which is preliminary data.</text>
</comment>
<keyword evidence="1" id="KW-0489">Methyltransferase</keyword>
<dbReference type="EMBL" id="JARKNE010000004">
    <property type="protein sequence ID" value="KAK5837287.1"/>
    <property type="molecule type" value="Genomic_DNA"/>
</dbReference>
<dbReference type="PROSITE" id="PS51683">
    <property type="entry name" value="SAM_OMT_II"/>
    <property type="match status" value="1"/>
</dbReference>
<keyword evidence="7" id="KW-1185">Reference proteome</keyword>
<dbReference type="PANTHER" id="PTHR11746">
    <property type="entry name" value="O-METHYLTRANSFERASE"/>
    <property type="match status" value="1"/>
</dbReference>
<name>A0ABR0QE45_GOSAR</name>
<sequence length="193" mass="21453">MEVSGIEEEEARAEVDIWNYVFGYAKIAVVKCAIELGIADVIENYGSPMPLSELATALRCEPSRLHRIMRFMVHYRIFKQEPINQHTVGFSSTPLSRCLIKASWHCLNSRVLETGNNISPFEAANGKDLWSYTETNPYHNEVFNEAMACVARLTVQAIIKGCPEVFDGVKSLVDVGGGNGTALSLLVKAFPWI</sequence>
<dbReference type="InterPro" id="IPR036388">
    <property type="entry name" value="WH-like_DNA-bd_sf"/>
</dbReference>
<accession>A0ABR0QE45</accession>
<dbReference type="Pfam" id="PF08100">
    <property type="entry name" value="Dimerisation"/>
    <property type="match status" value="1"/>
</dbReference>
<evidence type="ECO:0000259" key="4">
    <source>
        <dbReference type="Pfam" id="PF00891"/>
    </source>
</evidence>
<dbReference type="Pfam" id="PF00891">
    <property type="entry name" value="Methyltransf_2"/>
    <property type="match status" value="1"/>
</dbReference>
<dbReference type="InterPro" id="IPR029063">
    <property type="entry name" value="SAM-dependent_MTases_sf"/>
</dbReference>
<dbReference type="SUPFAM" id="SSF53335">
    <property type="entry name" value="S-adenosyl-L-methionine-dependent methyltransferases"/>
    <property type="match status" value="1"/>
</dbReference>
<proteinExistence type="predicted"/>
<feature type="domain" description="O-methyltransferase C-terminal" evidence="4">
    <location>
        <begin position="104"/>
        <end position="192"/>
    </location>
</feature>
<evidence type="ECO:0008006" key="8">
    <source>
        <dbReference type="Google" id="ProtNLM"/>
    </source>
</evidence>
<evidence type="ECO:0000313" key="7">
    <source>
        <dbReference type="Proteomes" id="UP001358586"/>
    </source>
</evidence>
<dbReference type="InterPro" id="IPR001077">
    <property type="entry name" value="COMT_C"/>
</dbReference>
<evidence type="ECO:0000256" key="2">
    <source>
        <dbReference type="ARBA" id="ARBA00022679"/>
    </source>
</evidence>
<organism evidence="6 7">
    <name type="scientific">Gossypium arboreum</name>
    <name type="common">Tree cotton</name>
    <name type="synonym">Gossypium nanking</name>
    <dbReference type="NCBI Taxonomy" id="29729"/>
    <lineage>
        <taxon>Eukaryota</taxon>
        <taxon>Viridiplantae</taxon>
        <taxon>Streptophyta</taxon>
        <taxon>Embryophyta</taxon>
        <taxon>Tracheophyta</taxon>
        <taxon>Spermatophyta</taxon>
        <taxon>Magnoliopsida</taxon>
        <taxon>eudicotyledons</taxon>
        <taxon>Gunneridae</taxon>
        <taxon>Pentapetalae</taxon>
        <taxon>rosids</taxon>
        <taxon>malvids</taxon>
        <taxon>Malvales</taxon>
        <taxon>Malvaceae</taxon>
        <taxon>Malvoideae</taxon>
        <taxon>Gossypium</taxon>
    </lineage>
</organism>
<dbReference type="InterPro" id="IPR012967">
    <property type="entry name" value="COMT_dimerisation"/>
</dbReference>
<reference evidence="6 7" key="1">
    <citation type="submission" date="2023-03" db="EMBL/GenBank/DDBJ databases">
        <title>WGS of Gossypium arboreum.</title>
        <authorList>
            <person name="Yu D."/>
        </authorList>
    </citation>
    <scope>NUCLEOTIDE SEQUENCE [LARGE SCALE GENOMIC DNA]</scope>
    <source>
        <tissue evidence="6">Leaf</tissue>
    </source>
</reference>
<evidence type="ECO:0000313" key="6">
    <source>
        <dbReference type="EMBL" id="KAK5837287.1"/>
    </source>
</evidence>
<keyword evidence="2" id="KW-0808">Transferase</keyword>
<feature type="domain" description="O-methyltransferase dimerisation" evidence="5">
    <location>
        <begin position="18"/>
        <end position="101"/>
    </location>
</feature>
<evidence type="ECO:0000256" key="3">
    <source>
        <dbReference type="ARBA" id="ARBA00022691"/>
    </source>
</evidence>
<dbReference type="Gene3D" id="1.10.10.10">
    <property type="entry name" value="Winged helix-like DNA-binding domain superfamily/Winged helix DNA-binding domain"/>
    <property type="match status" value="1"/>
</dbReference>
<dbReference type="InterPro" id="IPR016461">
    <property type="entry name" value="COMT-like"/>
</dbReference>
<dbReference type="Proteomes" id="UP001358586">
    <property type="component" value="Chromosome 4"/>
</dbReference>
<protein>
    <recommendedName>
        <fullName evidence="8">(RS)-norcoclaurine 6-O-methyltransferase-like</fullName>
    </recommendedName>
</protein>
<dbReference type="Gene3D" id="3.40.50.150">
    <property type="entry name" value="Vaccinia Virus protein VP39"/>
    <property type="match status" value="1"/>
</dbReference>
<keyword evidence="3" id="KW-0949">S-adenosyl-L-methionine</keyword>
<evidence type="ECO:0000256" key="1">
    <source>
        <dbReference type="ARBA" id="ARBA00022603"/>
    </source>
</evidence>
<gene>
    <name evidence="6" type="ORF">PVK06_013097</name>
</gene>
<dbReference type="InterPro" id="IPR036390">
    <property type="entry name" value="WH_DNA-bd_sf"/>
</dbReference>
<evidence type="ECO:0000259" key="5">
    <source>
        <dbReference type="Pfam" id="PF08100"/>
    </source>
</evidence>